<dbReference type="AlphaFoldDB" id="A0AAV2B9Y6"/>
<gene>
    <name evidence="1" type="ORF">LARSCL_LOCUS17441</name>
</gene>
<evidence type="ECO:0000313" key="2">
    <source>
        <dbReference type="Proteomes" id="UP001497382"/>
    </source>
</evidence>
<organism evidence="1 2">
    <name type="scientific">Larinioides sclopetarius</name>
    <dbReference type="NCBI Taxonomy" id="280406"/>
    <lineage>
        <taxon>Eukaryota</taxon>
        <taxon>Metazoa</taxon>
        <taxon>Ecdysozoa</taxon>
        <taxon>Arthropoda</taxon>
        <taxon>Chelicerata</taxon>
        <taxon>Arachnida</taxon>
        <taxon>Araneae</taxon>
        <taxon>Araneomorphae</taxon>
        <taxon>Entelegynae</taxon>
        <taxon>Araneoidea</taxon>
        <taxon>Araneidae</taxon>
        <taxon>Larinioides</taxon>
    </lineage>
</organism>
<proteinExistence type="predicted"/>
<dbReference type="SUPFAM" id="SSF52047">
    <property type="entry name" value="RNI-like"/>
    <property type="match status" value="1"/>
</dbReference>
<accession>A0AAV2B9Y6</accession>
<comment type="caution">
    <text evidence="1">The sequence shown here is derived from an EMBL/GenBank/DDBJ whole genome shotgun (WGS) entry which is preliminary data.</text>
</comment>
<sequence>MASSAKMQTLQQKCLERVCMLLKKGSWNGCAKNPFSSLPVKTADTLMEFLLSVPTFMRTRDMRLVLQSGQLSKLDLSTLLLDEENNLLLKWMTEDVCNNLRILSVLHPLCGESGVSVVTGILQRCHYLEEFHSKLVIDLSALRNCHQLKKLRLHLQVPFNNVTEDLYLKIVDFFRSKPNLEEFAFCNIKDDSSAYKARAEILVNCPKLVSVGFVDSLEALHHIRKIRGAYMKFNLKRCLWGLDESNVPTTERLAKSSSYSKKYPDMIQSAVHMCPTVETLVLNVYHEGALEHLIHLKHLRSLSLKFNYNCADNATTLLFLLRRIGPLLEHLSLDMEDAIPAELIREHCFNLKSLQIHGSLVMNE</sequence>
<dbReference type="EMBL" id="CAXIEN010000298">
    <property type="protein sequence ID" value="CAL1292068.1"/>
    <property type="molecule type" value="Genomic_DNA"/>
</dbReference>
<keyword evidence="2" id="KW-1185">Reference proteome</keyword>
<protein>
    <submittedName>
        <fullName evidence="1">Uncharacterized protein</fullName>
    </submittedName>
</protein>
<feature type="non-terminal residue" evidence="1">
    <location>
        <position position="364"/>
    </location>
</feature>
<reference evidence="1 2" key="1">
    <citation type="submission" date="2024-04" db="EMBL/GenBank/DDBJ databases">
        <authorList>
            <person name="Rising A."/>
            <person name="Reimegard J."/>
            <person name="Sonavane S."/>
            <person name="Akerstrom W."/>
            <person name="Nylinder S."/>
            <person name="Hedman E."/>
            <person name="Kallberg Y."/>
        </authorList>
    </citation>
    <scope>NUCLEOTIDE SEQUENCE [LARGE SCALE GENOMIC DNA]</scope>
</reference>
<evidence type="ECO:0000313" key="1">
    <source>
        <dbReference type="EMBL" id="CAL1292068.1"/>
    </source>
</evidence>
<dbReference type="Proteomes" id="UP001497382">
    <property type="component" value="Unassembled WGS sequence"/>
</dbReference>
<name>A0AAV2B9Y6_9ARAC</name>